<evidence type="ECO:0000256" key="2">
    <source>
        <dbReference type="ARBA" id="ARBA00023002"/>
    </source>
</evidence>
<dbReference type="SMART" id="SM00822">
    <property type="entry name" value="PKS_KR"/>
    <property type="match status" value="1"/>
</dbReference>
<comment type="caution">
    <text evidence="4">The sequence shown here is derived from an EMBL/GenBank/DDBJ whole genome shotgun (WGS) entry which is preliminary data.</text>
</comment>
<keyword evidence="2" id="KW-0560">Oxidoreductase</keyword>
<dbReference type="Pfam" id="PF13561">
    <property type="entry name" value="adh_short_C2"/>
    <property type="match status" value="1"/>
</dbReference>
<feature type="domain" description="Ketoreductase" evidence="3">
    <location>
        <begin position="7"/>
        <end position="201"/>
    </location>
</feature>
<dbReference type="PANTHER" id="PTHR43477:SF1">
    <property type="entry name" value="DIHYDROANTICAPSIN 7-DEHYDROGENASE"/>
    <property type="match status" value="1"/>
</dbReference>
<name>A0A840IXU4_9PSEU</name>
<reference evidence="4 5" key="1">
    <citation type="submission" date="2020-08" db="EMBL/GenBank/DDBJ databases">
        <title>Sequencing the genomes of 1000 actinobacteria strains.</title>
        <authorList>
            <person name="Klenk H.-P."/>
        </authorList>
    </citation>
    <scope>NUCLEOTIDE SEQUENCE [LARGE SCALE GENOMIC DNA]</scope>
    <source>
        <strain evidence="4 5">DSM 45859</strain>
    </source>
</reference>
<dbReference type="InterPro" id="IPR057326">
    <property type="entry name" value="KR_dom"/>
</dbReference>
<dbReference type="InterPro" id="IPR020904">
    <property type="entry name" value="Sc_DH/Rdtase_CS"/>
</dbReference>
<proteinExistence type="inferred from homology"/>
<sequence>MGQLDGRTALVTGGSSGIGFAIARRFIEEGATVHVSGRRPDALRAAVSELGLRAHGIVGDVGDTADLDRLFTAVTRLDIVVANAGGGHHTPLAEVTETEFDTTFATNVRGQFFTVQKALPRLADGGSIILVSSIAGVNGAPGQSVYAATKAASRSLVRSWAAELASRRIRVNALLPGPTDTPGIAQARQEVLSGGGTWTHTTPLGDLVPTDQVAAAALYLASDHSTYITGTDLIVDGGNLVA</sequence>
<dbReference type="EMBL" id="JACHMG010000001">
    <property type="protein sequence ID" value="MBB4686329.1"/>
    <property type="molecule type" value="Genomic_DNA"/>
</dbReference>
<dbReference type="Gene3D" id="3.40.50.720">
    <property type="entry name" value="NAD(P)-binding Rossmann-like Domain"/>
    <property type="match status" value="1"/>
</dbReference>
<dbReference type="Proteomes" id="UP000581769">
    <property type="component" value="Unassembled WGS sequence"/>
</dbReference>
<evidence type="ECO:0000313" key="5">
    <source>
        <dbReference type="Proteomes" id="UP000581769"/>
    </source>
</evidence>
<dbReference type="GO" id="GO:0016491">
    <property type="term" value="F:oxidoreductase activity"/>
    <property type="evidence" value="ECO:0007669"/>
    <property type="project" value="UniProtKB-KW"/>
</dbReference>
<dbReference type="PRINTS" id="PR00081">
    <property type="entry name" value="GDHRDH"/>
</dbReference>
<dbReference type="InterPro" id="IPR002347">
    <property type="entry name" value="SDR_fam"/>
</dbReference>
<dbReference type="PANTHER" id="PTHR43477">
    <property type="entry name" value="DIHYDROANTICAPSIN 7-DEHYDROGENASE"/>
    <property type="match status" value="1"/>
</dbReference>
<evidence type="ECO:0000313" key="4">
    <source>
        <dbReference type="EMBL" id="MBB4686329.1"/>
    </source>
</evidence>
<evidence type="ECO:0000259" key="3">
    <source>
        <dbReference type="SMART" id="SM00822"/>
    </source>
</evidence>
<dbReference type="InterPro" id="IPR036291">
    <property type="entry name" value="NAD(P)-bd_dom_sf"/>
</dbReference>
<dbReference type="InterPro" id="IPR051122">
    <property type="entry name" value="SDR_DHRS6-like"/>
</dbReference>
<comment type="similarity">
    <text evidence="1">Belongs to the short-chain dehydrogenases/reductases (SDR) family.</text>
</comment>
<dbReference type="PROSITE" id="PS00061">
    <property type="entry name" value="ADH_SHORT"/>
    <property type="match status" value="1"/>
</dbReference>
<dbReference type="RefSeq" id="WP_184781215.1">
    <property type="nucleotide sequence ID" value="NZ_JACHMG010000001.1"/>
</dbReference>
<evidence type="ECO:0000256" key="1">
    <source>
        <dbReference type="ARBA" id="ARBA00006484"/>
    </source>
</evidence>
<accession>A0A840IXU4</accession>
<organism evidence="4 5">
    <name type="scientific">Amycolatopsis jiangsuensis</name>
    <dbReference type="NCBI Taxonomy" id="1181879"/>
    <lineage>
        <taxon>Bacteria</taxon>
        <taxon>Bacillati</taxon>
        <taxon>Actinomycetota</taxon>
        <taxon>Actinomycetes</taxon>
        <taxon>Pseudonocardiales</taxon>
        <taxon>Pseudonocardiaceae</taxon>
        <taxon>Amycolatopsis</taxon>
    </lineage>
</organism>
<protein>
    <submittedName>
        <fullName evidence="4">NAD(P)-dependent dehydrogenase (Short-subunit alcohol dehydrogenase family)</fullName>
    </submittedName>
</protein>
<keyword evidence="5" id="KW-1185">Reference proteome</keyword>
<dbReference type="AlphaFoldDB" id="A0A840IXU4"/>
<gene>
    <name evidence="4" type="ORF">BJY18_003814</name>
</gene>
<dbReference type="CDD" id="cd05233">
    <property type="entry name" value="SDR_c"/>
    <property type="match status" value="1"/>
</dbReference>
<dbReference type="FunFam" id="3.40.50.720:FF:000084">
    <property type="entry name" value="Short-chain dehydrogenase reductase"/>
    <property type="match status" value="1"/>
</dbReference>
<dbReference type="PRINTS" id="PR00080">
    <property type="entry name" value="SDRFAMILY"/>
</dbReference>
<dbReference type="SUPFAM" id="SSF51735">
    <property type="entry name" value="NAD(P)-binding Rossmann-fold domains"/>
    <property type="match status" value="1"/>
</dbReference>